<dbReference type="EMBL" id="AJIL01006561">
    <property type="protein sequence ID" value="KNE87145.1"/>
    <property type="molecule type" value="Genomic_DNA"/>
</dbReference>
<dbReference type="SMR" id="A0A0L0UJN5"/>
<dbReference type="Gene3D" id="1.20.5.270">
    <property type="entry name" value="Ubiquinol cytochrome reductase, transmembrane domain"/>
    <property type="match status" value="1"/>
</dbReference>
<sequence>MIPKTSGTATYQDTREVPISSSYKTVSEDTGRVFSYLMVGSMGLVTASGAKSLV</sequence>
<dbReference type="SUPFAM" id="SSF81502">
    <property type="entry name" value="ISP transmembrane anchor"/>
    <property type="match status" value="1"/>
</dbReference>
<dbReference type="InterPro" id="IPR037008">
    <property type="entry name" value="bc1_Rieske_TM_sf"/>
</dbReference>
<dbReference type="GO" id="GO:0008121">
    <property type="term" value="F:quinol-cytochrome-c reductase activity"/>
    <property type="evidence" value="ECO:0007669"/>
    <property type="project" value="InterPro"/>
</dbReference>
<comment type="caution">
    <text evidence="2">The sequence shown here is derived from an EMBL/GenBank/DDBJ whole genome shotgun (WGS) entry which is preliminary data.</text>
</comment>
<name>A0A0L0UJN5_9BASI</name>
<dbReference type="InterPro" id="IPR004192">
    <property type="entry name" value="Rieske_TM"/>
</dbReference>
<evidence type="ECO:0000313" key="3">
    <source>
        <dbReference type="Proteomes" id="UP000054564"/>
    </source>
</evidence>
<gene>
    <name evidence="2" type="ORF">PSTG_19476</name>
</gene>
<proteinExistence type="predicted"/>
<evidence type="ECO:0000313" key="2">
    <source>
        <dbReference type="EMBL" id="KNE87145.1"/>
    </source>
</evidence>
<dbReference type="STRING" id="1165861.A0A0L0UJN5"/>
<keyword evidence="3" id="KW-1185">Reference proteome</keyword>
<dbReference type="OrthoDB" id="1637982at2759"/>
<reference evidence="3" key="1">
    <citation type="submission" date="2014-03" db="EMBL/GenBank/DDBJ databases">
        <title>The Genome Sequence of Puccinia striiformis f. sp. tritici PST-78.</title>
        <authorList>
            <consortium name="The Broad Institute Genome Sequencing Platform"/>
            <person name="Cuomo C."/>
            <person name="Hulbert S."/>
            <person name="Chen X."/>
            <person name="Walker B."/>
            <person name="Young S.K."/>
            <person name="Zeng Q."/>
            <person name="Gargeya S."/>
            <person name="Fitzgerald M."/>
            <person name="Haas B."/>
            <person name="Abouelleil A."/>
            <person name="Alvarado L."/>
            <person name="Arachchi H.M."/>
            <person name="Berlin A.M."/>
            <person name="Chapman S.B."/>
            <person name="Goldberg J."/>
            <person name="Griggs A."/>
            <person name="Gujja S."/>
            <person name="Hansen M."/>
            <person name="Howarth C."/>
            <person name="Imamovic A."/>
            <person name="Larimer J."/>
            <person name="McCowan C."/>
            <person name="Montmayeur A."/>
            <person name="Murphy C."/>
            <person name="Neiman D."/>
            <person name="Pearson M."/>
            <person name="Priest M."/>
            <person name="Roberts A."/>
            <person name="Saif S."/>
            <person name="Shea T."/>
            <person name="Sisk P."/>
            <person name="Sykes S."/>
            <person name="Wortman J."/>
            <person name="Nusbaum C."/>
            <person name="Birren B."/>
        </authorList>
    </citation>
    <scope>NUCLEOTIDE SEQUENCE [LARGE SCALE GENOMIC DNA]</scope>
    <source>
        <strain evidence="3">race PST-78</strain>
    </source>
</reference>
<dbReference type="Pfam" id="PF02921">
    <property type="entry name" value="UCR_TM"/>
    <property type="match status" value="1"/>
</dbReference>
<dbReference type="Proteomes" id="UP000054564">
    <property type="component" value="Unassembled WGS sequence"/>
</dbReference>
<organism evidence="2 3">
    <name type="scientific">Puccinia striiformis f. sp. tritici PST-78</name>
    <dbReference type="NCBI Taxonomy" id="1165861"/>
    <lineage>
        <taxon>Eukaryota</taxon>
        <taxon>Fungi</taxon>
        <taxon>Dikarya</taxon>
        <taxon>Basidiomycota</taxon>
        <taxon>Pucciniomycotina</taxon>
        <taxon>Pucciniomycetes</taxon>
        <taxon>Pucciniales</taxon>
        <taxon>Pucciniaceae</taxon>
        <taxon>Puccinia</taxon>
    </lineage>
</organism>
<feature type="non-terminal residue" evidence="2">
    <location>
        <position position="54"/>
    </location>
</feature>
<accession>A0A0L0UJN5</accession>
<evidence type="ECO:0000259" key="1">
    <source>
        <dbReference type="Pfam" id="PF02921"/>
    </source>
</evidence>
<dbReference type="AlphaFoldDB" id="A0A0L0UJN5"/>
<keyword evidence="2" id="KW-0812">Transmembrane</keyword>
<keyword evidence="2" id="KW-0472">Membrane</keyword>
<feature type="domain" description="Cytochrome b-c1 complex subunit Rieske transmembrane" evidence="1">
    <location>
        <begin position="24"/>
        <end position="54"/>
    </location>
</feature>
<protein>
    <submittedName>
        <fullName evidence="2">Ubiquinol cytochrome reductase transmembrane region</fullName>
    </submittedName>
</protein>